<feature type="compositionally biased region" description="Polar residues" evidence="7">
    <location>
        <begin position="18"/>
        <end position="31"/>
    </location>
</feature>
<dbReference type="SUPFAM" id="SSF57959">
    <property type="entry name" value="Leucine zipper domain"/>
    <property type="match status" value="1"/>
</dbReference>
<dbReference type="GO" id="GO:0000977">
    <property type="term" value="F:RNA polymerase II transcription regulatory region sequence-specific DNA binding"/>
    <property type="evidence" value="ECO:0007669"/>
    <property type="project" value="TreeGrafter"/>
</dbReference>
<dbReference type="InterPro" id="IPR046347">
    <property type="entry name" value="bZIP_sf"/>
</dbReference>
<keyword evidence="6" id="KW-0175">Coiled coil</keyword>
<dbReference type="OrthoDB" id="1939598at2759"/>
<keyword evidence="4" id="KW-0804">Transcription</keyword>
<dbReference type="PANTHER" id="PTHR13044:SF14">
    <property type="entry name" value="CRYPTOCEPHAL, ISOFORM A"/>
    <property type="match status" value="1"/>
</dbReference>
<feature type="region of interest" description="Disordered" evidence="7">
    <location>
        <begin position="18"/>
        <end position="141"/>
    </location>
</feature>
<evidence type="ECO:0000313" key="10">
    <source>
        <dbReference type="Proteomes" id="UP000077051"/>
    </source>
</evidence>
<feature type="domain" description="BZIP" evidence="8">
    <location>
        <begin position="116"/>
        <end position="179"/>
    </location>
</feature>
<name>A0A168LY78_MUCCL</name>
<reference evidence="9 10" key="1">
    <citation type="submission" date="2015-06" db="EMBL/GenBank/DDBJ databases">
        <title>Expansion of signal transduction pathways in fungi by whole-genome duplication.</title>
        <authorList>
            <consortium name="DOE Joint Genome Institute"/>
            <person name="Corrochano L.M."/>
            <person name="Kuo A."/>
            <person name="Marcet-Houben M."/>
            <person name="Polaino S."/>
            <person name="Salamov A."/>
            <person name="Villalobos J.M."/>
            <person name="Alvarez M.I."/>
            <person name="Avalos J."/>
            <person name="Benito E.P."/>
            <person name="Benoit I."/>
            <person name="Burger G."/>
            <person name="Camino L.P."/>
            <person name="Canovas D."/>
            <person name="Cerda-Olmedo E."/>
            <person name="Cheng J.-F."/>
            <person name="Dominguez A."/>
            <person name="Elias M."/>
            <person name="Eslava A.P."/>
            <person name="Glaser F."/>
            <person name="Grimwood J."/>
            <person name="Gutierrez G."/>
            <person name="Heitman J."/>
            <person name="Henrissat B."/>
            <person name="Iturriaga E.A."/>
            <person name="Lang B.F."/>
            <person name="Lavin J.L."/>
            <person name="Lee S."/>
            <person name="Li W."/>
            <person name="Lindquist E."/>
            <person name="Lopez-Garcia S."/>
            <person name="Luque E.M."/>
            <person name="Marcos A.T."/>
            <person name="Martin J."/>
            <person name="Mccluskey K."/>
            <person name="Medina H.R."/>
            <person name="Miralles-Duran A."/>
            <person name="Miyazaki A."/>
            <person name="Munoz-Torres E."/>
            <person name="Oguiza J.A."/>
            <person name="Ohm R."/>
            <person name="Olmedo M."/>
            <person name="Orejas M."/>
            <person name="Ortiz-Castellanos L."/>
            <person name="Pisabarro A.G."/>
            <person name="Rodriguez-Romero J."/>
            <person name="Ruiz-Herrera J."/>
            <person name="Ruiz-Vazquez R."/>
            <person name="Sanz C."/>
            <person name="Schackwitz W."/>
            <person name="Schmutz J."/>
            <person name="Shahriari M."/>
            <person name="Shelest E."/>
            <person name="Silva-Franco F."/>
            <person name="Soanes D."/>
            <person name="Syed K."/>
            <person name="Tagua V.G."/>
            <person name="Talbot N.J."/>
            <person name="Thon M."/>
            <person name="De Vries R.P."/>
            <person name="Wiebenga A."/>
            <person name="Yadav J.S."/>
            <person name="Braun E.L."/>
            <person name="Baker S."/>
            <person name="Garre V."/>
            <person name="Horwitz B."/>
            <person name="Torres-Martinez S."/>
            <person name="Idnurm A."/>
            <person name="Herrera-Estrella A."/>
            <person name="Gabaldon T."/>
            <person name="Grigoriev I.V."/>
        </authorList>
    </citation>
    <scope>NUCLEOTIDE SEQUENCE [LARGE SCALE GENOMIC DNA]</scope>
    <source>
        <strain evidence="9 10">CBS 277.49</strain>
    </source>
</reference>
<dbReference type="EMBL" id="AMYB01000003">
    <property type="protein sequence ID" value="OAD04114.1"/>
    <property type="molecule type" value="Genomic_DNA"/>
</dbReference>
<evidence type="ECO:0000256" key="5">
    <source>
        <dbReference type="ARBA" id="ARBA00023242"/>
    </source>
</evidence>
<dbReference type="PROSITE" id="PS00036">
    <property type="entry name" value="BZIP_BASIC"/>
    <property type="match status" value="1"/>
</dbReference>
<gene>
    <name evidence="9" type="ORF">MUCCIDRAFT_160895</name>
</gene>
<dbReference type="CDD" id="cd14705">
    <property type="entry name" value="bZIP_Zip1"/>
    <property type="match status" value="1"/>
</dbReference>
<dbReference type="InterPro" id="IPR004827">
    <property type="entry name" value="bZIP"/>
</dbReference>
<dbReference type="SMART" id="SM00338">
    <property type="entry name" value="BRLZ"/>
    <property type="match status" value="1"/>
</dbReference>
<dbReference type="GO" id="GO:0001228">
    <property type="term" value="F:DNA-binding transcription activator activity, RNA polymerase II-specific"/>
    <property type="evidence" value="ECO:0007669"/>
    <property type="project" value="TreeGrafter"/>
</dbReference>
<dbReference type="PANTHER" id="PTHR13044">
    <property type="entry name" value="ACTIVATING TRANSCRIPTION FACTOR ATF 4/5"/>
    <property type="match status" value="1"/>
</dbReference>
<comment type="subcellular location">
    <subcellularLocation>
        <location evidence="1">Nucleus</location>
    </subcellularLocation>
</comment>
<feature type="compositionally biased region" description="Polar residues" evidence="7">
    <location>
        <begin position="61"/>
        <end position="72"/>
    </location>
</feature>
<protein>
    <submittedName>
        <fullName evidence="9">Basic-leucine zipper transcription factor</fullName>
    </submittedName>
</protein>
<organism evidence="9 10">
    <name type="scientific">Mucor lusitanicus CBS 277.49</name>
    <dbReference type="NCBI Taxonomy" id="747725"/>
    <lineage>
        <taxon>Eukaryota</taxon>
        <taxon>Fungi</taxon>
        <taxon>Fungi incertae sedis</taxon>
        <taxon>Mucoromycota</taxon>
        <taxon>Mucoromycotina</taxon>
        <taxon>Mucoromycetes</taxon>
        <taxon>Mucorales</taxon>
        <taxon>Mucorineae</taxon>
        <taxon>Mucoraceae</taxon>
        <taxon>Mucor</taxon>
    </lineage>
</organism>
<keyword evidence="5" id="KW-0539">Nucleus</keyword>
<keyword evidence="2" id="KW-0805">Transcription regulation</keyword>
<dbReference type="Gene3D" id="1.20.5.170">
    <property type="match status" value="1"/>
</dbReference>
<keyword evidence="10" id="KW-1185">Reference proteome</keyword>
<dbReference type="VEuPathDB" id="FungiDB:MUCCIDRAFT_160895"/>
<evidence type="ECO:0000256" key="4">
    <source>
        <dbReference type="ARBA" id="ARBA00023163"/>
    </source>
</evidence>
<dbReference type="PROSITE" id="PS50217">
    <property type="entry name" value="BZIP"/>
    <property type="match status" value="1"/>
</dbReference>
<keyword evidence="3" id="KW-0238">DNA-binding</keyword>
<proteinExistence type="predicted"/>
<dbReference type="GO" id="GO:0005634">
    <property type="term" value="C:nucleus"/>
    <property type="evidence" value="ECO:0007669"/>
    <property type="project" value="UniProtKB-SubCell"/>
</dbReference>
<evidence type="ECO:0000259" key="8">
    <source>
        <dbReference type="PROSITE" id="PS50217"/>
    </source>
</evidence>
<evidence type="ECO:0000256" key="1">
    <source>
        <dbReference type="ARBA" id="ARBA00004123"/>
    </source>
</evidence>
<comment type="caution">
    <text evidence="9">The sequence shown here is derived from an EMBL/GenBank/DDBJ whole genome shotgun (WGS) entry which is preliminary data.</text>
</comment>
<evidence type="ECO:0000256" key="2">
    <source>
        <dbReference type="ARBA" id="ARBA00023015"/>
    </source>
</evidence>
<evidence type="ECO:0000256" key="6">
    <source>
        <dbReference type="SAM" id="Coils"/>
    </source>
</evidence>
<dbReference type="STRING" id="747725.A0A168LY78"/>
<feature type="compositionally biased region" description="Polar residues" evidence="7">
    <location>
        <begin position="102"/>
        <end position="119"/>
    </location>
</feature>
<dbReference type="Proteomes" id="UP000077051">
    <property type="component" value="Unassembled WGS sequence"/>
</dbReference>
<evidence type="ECO:0000313" key="9">
    <source>
        <dbReference type="EMBL" id="OAD04114.1"/>
    </source>
</evidence>
<accession>A0A168LY78</accession>
<sequence>MSLSPSAAAYHRNQISIPSLTCNNDTRSRYASLSPPPPPPPEPASALKSHRRYHPACKMSHSISHPGTTSSACMMMRSPPISPPPGKGHTSTSYHSPPTSPLYQYSNENTTTRPTTNSLQERRQRNKAASAKYRQKKNMQQHEMRTMICQISDRNASLERQLQEIRQENQKLRATADKLRGQLMASKLLDQWMQKHPKQQQQAHINQLDMDAASINLDDEELLMYDL</sequence>
<evidence type="ECO:0000256" key="3">
    <source>
        <dbReference type="ARBA" id="ARBA00023125"/>
    </source>
</evidence>
<feature type="coiled-coil region" evidence="6">
    <location>
        <begin position="155"/>
        <end position="182"/>
    </location>
</feature>
<dbReference type="AlphaFoldDB" id="A0A168LY78"/>
<feature type="compositionally biased region" description="Pro residues" evidence="7">
    <location>
        <begin position="34"/>
        <end position="43"/>
    </location>
</feature>
<evidence type="ECO:0000256" key="7">
    <source>
        <dbReference type="SAM" id="MobiDB-lite"/>
    </source>
</evidence>